<protein>
    <submittedName>
        <fullName evidence="8">ADP-specific phosphofructokinase</fullName>
        <ecNumber evidence="8">2.7.1.-</ecNumber>
    </submittedName>
</protein>
<dbReference type="InterPro" id="IPR029056">
    <property type="entry name" value="Ribokinase-like"/>
</dbReference>
<dbReference type="Pfam" id="PF04587">
    <property type="entry name" value="ADP_PFK_GK"/>
    <property type="match status" value="1"/>
</dbReference>
<keyword evidence="3" id="KW-0479">Metal-binding</keyword>
<dbReference type="PROSITE" id="PS51255">
    <property type="entry name" value="ADPK"/>
    <property type="match status" value="1"/>
</dbReference>
<dbReference type="EMBL" id="LYOR01000002">
    <property type="protein sequence ID" value="OFV66626.1"/>
    <property type="molecule type" value="Genomic_DNA"/>
</dbReference>
<dbReference type="Proteomes" id="UP000185779">
    <property type="component" value="Unassembled WGS sequence"/>
</dbReference>
<accession>A0A1F2P7Q4</accession>
<evidence type="ECO:0000256" key="4">
    <source>
        <dbReference type="ARBA" id="ARBA00022777"/>
    </source>
</evidence>
<keyword evidence="1" id="KW-0963">Cytoplasm</keyword>
<name>A0A1F2P7Q4_9EURY</name>
<dbReference type="GO" id="GO:0046872">
    <property type="term" value="F:metal ion binding"/>
    <property type="evidence" value="ECO:0007669"/>
    <property type="project" value="UniProtKB-KW"/>
</dbReference>
<evidence type="ECO:0000256" key="2">
    <source>
        <dbReference type="ARBA" id="ARBA00022679"/>
    </source>
</evidence>
<reference evidence="7" key="2">
    <citation type="journal article" date="2020" name="mSystems">
        <title>Genome- and Community-Level Interaction Insights into Carbon Utilization and Element Cycling Functions of Hydrothermarchaeota in Hydrothermal Sediment.</title>
        <authorList>
            <person name="Zhou Z."/>
            <person name="Liu Y."/>
            <person name="Xu W."/>
            <person name="Pan J."/>
            <person name="Luo Z.H."/>
            <person name="Li M."/>
        </authorList>
    </citation>
    <scope>NUCLEOTIDE SEQUENCE [LARGE SCALE GENOMIC DNA]</scope>
    <source>
        <strain evidence="7">HyVt-386</strain>
    </source>
</reference>
<evidence type="ECO:0000256" key="1">
    <source>
        <dbReference type="ARBA" id="ARBA00022490"/>
    </source>
</evidence>
<dbReference type="SUPFAM" id="SSF53613">
    <property type="entry name" value="Ribokinase-like"/>
    <property type="match status" value="1"/>
</dbReference>
<evidence type="ECO:0000256" key="3">
    <source>
        <dbReference type="ARBA" id="ARBA00022723"/>
    </source>
</evidence>
<dbReference type="Gene3D" id="3.40.1190.20">
    <property type="match status" value="1"/>
</dbReference>
<dbReference type="STRING" id="1839936.SBU_000593"/>
<keyword evidence="9" id="KW-1185">Reference proteome</keyword>
<dbReference type="Proteomes" id="UP000885936">
    <property type="component" value="Unassembled WGS sequence"/>
</dbReference>
<keyword evidence="2 8" id="KW-0808">Transferase</keyword>
<keyword evidence="6" id="KW-0324">Glycolysis</keyword>
<dbReference type="GO" id="GO:0016301">
    <property type="term" value="F:kinase activity"/>
    <property type="evidence" value="ECO:0007669"/>
    <property type="project" value="UniProtKB-KW"/>
</dbReference>
<evidence type="ECO:0000313" key="7">
    <source>
        <dbReference type="EMBL" id="HEC57663.1"/>
    </source>
</evidence>
<sequence length="404" mass="44316">MGEEAEIAMKKRKGFIVGFNLNLDAIVHVNNELLDELKGSEIYEDLCRSINEGVGHEISASEATIFLLSRVFEAYNARFRLGGNGGIIANTIATLGESPVILNAPHLSARVVEQLNSDGIMIPLRSSHGIELLDPVSALSTRGGSDELIHFVFEFETEKGGRERFIVNGGLEREVEIDPAFAEISTREAKRMKGAVISGFHLLPDEICEDKISEVARLLEAWKRENPDLFTHCELGAFRNFRLAHRLLEEFRGMLESVGMNGEELLGLSGMHSPDVNPDTIFEKAQELLGLYEPGLVVVHTERFMAGVMRDEGYDPDAFADSLDFGARVAAAYIMKGKFPDIREISAVLGGCRPTSERVIEKRDGFVCVTTGVYPLPSLVQAVGRGDVFTGGYVLRASEILGGD</sequence>
<dbReference type="GO" id="GO:0006096">
    <property type="term" value="P:glycolytic process"/>
    <property type="evidence" value="ECO:0007669"/>
    <property type="project" value="UniProtKB-KW"/>
</dbReference>
<evidence type="ECO:0000256" key="5">
    <source>
        <dbReference type="ARBA" id="ARBA00022842"/>
    </source>
</evidence>
<evidence type="ECO:0000313" key="9">
    <source>
        <dbReference type="Proteomes" id="UP000185779"/>
    </source>
</evidence>
<keyword evidence="5" id="KW-0460">Magnesium</keyword>
<evidence type="ECO:0000256" key="6">
    <source>
        <dbReference type="ARBA" id="ARBA00023152"/>
    </source>
</evidence>
<reference evidence="8 9" key="1">
    <citation type="submission" date="2016-05" db="EMBL/GenBank/DDBJ databases">
        <title>Microbial consortia oxidize butane by reversing methanogenesis.</title>
        <authorList>
            <person name="Laso-Perez R."/>
            <person name="Richter M."/>
            <person name="Wegener G."/>
            <person name="Musat F."/>
        </authorList>
    </citation>
    <scope>NUCLEOTIDE SEQUENCE [LARGE SCALE GENOMIC DNA]</scope>
    <source>
        <strain evidence="8">BOX1</strain>
    </source>
</reference>
<dbReference type="PANTHER" id="PTHR21208:SF1">
    <property type="entry name" value="ADP-DEPENDENT GLUCOKINASE"/>
    <property type="match status" value="1"/>
</dbReference>
<organism evidence="8 9">
    <name type="scientific">Candidatus Syntropharchaeum butanivorans</name>
    <dbReference type="NCBI Taxonomy" id="1839936"/>
    <lineage>
        <taxon>Archaea</taxon>
        <taxon>Methanobacteriati</taxon>
        <taxon>Methanobacteriota</taxon>
        <taxon>Stenosarchaea group</taxon>
        <taxon>Methanomicrobia</taxon>
        <taxon>Methanosarcinales</taxon>
        <taxon>ANME-2 cluster</taxon>
        <taxon>Candidatus Syntropharchaeum</taxon>
    </lineage>
</organism>
<dbReference type="EMBL" id="DRIE01000120">
    <property type="protein sequence ID" value="HEC57663.1"/>
    <property type="molecule type" value="Genomic_DNA"/>
</dbReference>
<dbReference type="GO" id="GO:0016773">
    <property type="term" value="F:phosphotransferase activity, alcohol group as acceptor"/>
    <property type="evidence" value="ECO:0007669"/>
    <property type="project" value="InterPro"/>
</dbReference>
<dbReference type="InterPro" id="IPR007666">
    <property type="entry name" value="ADP_PFK/GK"/>
</dbReference>
<proteinExistence type="predicted"/>
<dbReference type="PANTHER" id="PTHR21208">
    <property type="entry name" value="ADP-DEPENDENT GLUCOKINASE"/>
    <property type="match status" value="1"/>
</dbReference>
<evidence type="ECO:0000313" key="8">
    <source>
        <dbReference type="EMBL" id="OFV66626.1"/>
    </source>
</evidence>
<gene>
    <name evidence="7" type="ORF">ENI32_07305</name>
    <name evidence="8" type="ORF">SBU_000593</name>
</gene>
<dbReference type="AlphaFoldDB" id="A0A1F2P7Q4"/>
<keyword evidence="4 8" id="KW-0418">Kinase</keyword>
<dbReference type="EC" id="2.7.1.-" evidence="8"/>
<comment type="caution">
    <text evidence="8">The sequence shown here is derived from an EMBL/GenBank/DDBJ whole genome shotgun (WGS) entry which is preliminary data.</text>
</comment>